<dbReference type="AlphaFoldDB" id="A0A9N9GFM2"/>
<evidence type="ECO:0000259" key="1">
    <source>
        <dbReference type="Pfam" id="PF06985"/>
    </source>
</evidence>
<gene>
    <name evidence="2" type="ORF">DEBURN_LOCUS9425</name>
</gene>
<evidence type="ECO:0000313" key="2">
    <source>
        <dbReference type="EMBL" id="CAG8598955.1"/>
    </source>
</evidence>
<dbReference type="InterPro" id="IPR052895">
    <property type="entry name" value="HetReg/Transcr_Mod"/>
</dbReference>
<dbReference type="OrthoDB" id="2426273at2759"/>
<accession>A0A9N9GFM2</accession>
<dbReference type="Proteomes" id="UP000789706">
    <property type="component" value="Unassembled WGS sequence"/>
</dbReference>
<evidence type="ECO:0000313" key="3">
    <source>
        <dbReference type="Proteomes" id="UP000789706"/>
    </source>
</evidence>
<dbReference type="PANTHER" id="PTHR24148">
    <property type="entry name" value="ANKYRIN REPEAT DOMAIN-CONTAINING PROTEIN 39 HOMOLOG-RELATED"/>
    <property type="match status" value="1"/>
</dbReference>
<reference evidence="2" key="1">
    <citation type="submission" date="2021-06" db="EMBL/GenBank/DDBJ databases">
        <authorList>
            <person name="Kallberg Y."/>
            <person name="Tangrot J."/>
            <person name="Rosling A."/>
        </authorList>
    </citation>
    <scope>NUCLEOTIDE SEQUENCE</scope>
    <source>
        <strain evidence="2">AZ414A</strain>
    </source>
</reference>
<dbReference type="InterPro" id="IPR010730">
    <property type="entry name" value="HET"/>
</dbReference>
<sequence length="583" mass="66405">MSDTTIKMFTDNYFTEIEEKIIKGSFGINIKILFDVEIKSELSFSKHQTDTAAQIWAFEESNILRPEISASLIDSKKKEADIYRRTKGECCICAYNITDEDVNSRGLAKLPTKLIYVDKWCVFDTVKLCNNCIEMASNYRTISYVWGSGICCKANQYIQNTTEHLIDHNGARMRRILEVIKKTGAGKYVWMDMFCIDQSDAVTKGAEIARMAHYYSWSHSTIIFLDIDLSLSGLVLAKENYYVKTLDSLTMRNKLLTIAGLRQPLICNEWFTRVWTLQEWMLAQKVRICLIDSAQMDVNYAFLSYDFLNALMTFDEKVLYDCITQEDRKNALKLYSNLGRSEFIDYTNSMFELRRYDSSLSASSAIQLGGRRFCKNEQDKIVGVIGLTGISAVRSYPSSLTEALENFIQESIAIGDYSLIVGPYSTNHNLGWRCLIPIDIEEIRFSGRTHRLLGQPGSVIEGIGIKLNLVDTNYNVAQYTEAGNYMRMKMIDITKWQAIKDVVDLQITGYFYTDSKDIIGARLFVVRPCSRYGSSTFGLLLNQVNRDHWHCVGKSNNLKVKANTSLSVGGFETLRNTSIIIGH</sequence>
<organism evidence="2 3">
    <name type="scientific">Diversispora eburnea</name>
    <dbReference type="NCBI Taxonomy" id="1213867"/>
    <lineage>
        <taxon>Eukaryota</taxon>
        <taxon>Fungi</taxon>
        <taxon>Fungi incertae sedis</taxon>
        <taxon>Mucoromycota</taxon>
        <taxon>Glomeromycotina</taxon>
        <taxon>Glomeromycetes</taxon>
        <taxon>Diversisporales</taxon>
        <taxon>Diversisporaceae</taxon>
        <taxon>Diversispora</taxon>
    </lineage>
</organism>
<proteinExistence type="predicted"/>
<dbReference type="Pfam" id="PF06985">
    <property type="entry name" value="HET"/>
    <property type="match status" value="1"/>
</dbReference>
<dbReference type="PANTHER" id="PTHR24148:SF64">
    <property type="entry name" value="HETEROKARYON INCOMPATIBILITY DOMAIN-CONTAINING PROTEIN"/>
    <property type="match status" value="1"/>
</dbReference>
<comment type="caution">
    <text evidence="2">The sequence shown here is derived from an EMBL/GenBank/DDBJ whole genome shotgun (WGS) entry which is preliminary data.</text>
</comment>
<protein>
    <submittedName>
        <fullName evidence="2">8752_t:CDS:1</fullName>
    </submittedName>
</protein>
<feature type="domain" description="Heterokaryon incompatibility" evidence="1">
    <location>
        <begin position="139"/>
        <end position="279"/>
    </location>
</feature>
<keyword evidence="3" id="KW-1185">Reference proteome</keyword>
<dbReference type="EMBL" id="CAJVPK010001807">
    <property type="protein sequence ID" value="CAG8598955.1"/>
    <property type="molecule type" value="Genomic_DNA"/>
</dbReference>
<name>A0A9N9GFM2_9GLOM</name>